<proteinExistence type="predicted"/>
<protein>
    <submittedName>
        <fullName evidence="3">Protein Lines N-terminal domain-containing protein</fullName>
    </submittedName>
</protein>
<dbReference type="Proteomes" id="UP000046395">
    <property type="component" value="Unassembled WGS sequence"/>
</dbReference>
<feature type="transmembrane region" description="Helical" evidence="1">
    <location>
        <begin position="362"/>
        <end position="380"/>
    </location>
</feature>
<keyword evidence="1" id="KW-0812">Transmembrane</keyword>
<organism evidence="2 3">
    <name type="scientific">Trichuris muris</name>
    <name type="common">Mouse whipworm</name>
    <dbReference type="NCBI Taxonomy" id="70415"/>
    <lineage>
        <taxon>Eukaryota</taxon>
        <taxon>Metazoa</taxon>
        <taxon>Ecdysozoa</taxon>
        <taxon>Nematoda</taxon>
        <taxon>Enoplea</taxon>
        <taxon>Dorylaimia</taxon>
        <taxon>Trichinellida</taxon>
        <taxon>Trichuridae</taxon>
        <taxon>Trichuris</taxon>
    </lineage>
</organism>
<sequence length="511" mass="57655">MEVDCWQKFVRLVKIHSKEEIDRDELLVAADSLAETWMRTGDWPLPSELVNVDGFLACVNSGNRLVQHQLTNVLTIATTWLDAQVFNELRTAGLGTGALLNLAHTKWQATHGAAFLLMWPNVDGYSRRGPAGVAEDLPEAVLDFSFELICDLNASTVEKTSCLALWLSMVTTMKEVPKWSYFLRSQWDRMRGLLVTFLLTMDGFMVRTSMQILSSILSVLMEDTVHKTTTMDENDVGFEEILSLWEVLVEIVEHLPSRWFGGISGPEKDPCSIRLRLLIPLQLSALCPNKFGTLIELPWFRRLLDVSIPELIASFSEEDEHLSMLLLCSAKLFKLNGQFESLHPLGLWLQFFESLHFNAESIFIILVGGDYLLMTFLFFLKVLTQHWESLNGSFDRISVHEWTMEDEPASSSVPEPAFTLEMVEVIDGQRTVGRRPVYALADSRKSDSQAPFFANKIPCDVLIEKLKVLLRNLKDLFAGSKDVQPAACLRLIDKVLSQIAELGASRSTDHG</sequence>
<evidence type="ECO:0000313" key="2">
    <source>
        <dbReference type="Proteomes" id="UP000046395"/>
    </source>
</evidence>
<name>A0A5S6Q706_TRIMR</name>
<evidence type="ECO:0000256" key="1">
    <source>
        <dbReference type="SAM" id="Phobius"/>
    </source>
</evidence>
<keyword evidence="1" id="KW-0472">Membrane</keyword>
<reference evidence="3" key="1">
    <citation type="submission" date="2019-12" db="UniProtKB">
        <authorList>
            <consortium name="WormBaseParasite"/>
        </authorList>
    </citation>
    <scope>IDENTIFICATION</scope>
</reference>
<evidence type="ECO:0000313" key="3">
    <source>
        <dbReference type="WBParaSite" id="TMUE_1000002968.1"/>
    </source>
</evidence>
<dbReference type="WBParaSite" id="TMUE_1000002968.1">
    <property type="protein sequence ID" value="TMUE_1000002968.1"/>
    <property type="gene ID" value="WBGene00293855"/>
</dbReference>
<dbReference type="AlphaFoldDB" id="A0A5S6Q706"/>
<keyword evidence="2" id="KW-1185">Reference proteome</keyword>
<accession>A0A5S6Q706</accession>
<keyword evidence="1" id="KW-1133">Transmembrane helix</keyword>